<proteinExistence type="predicted"/>
<comment type="caution">
    <text evidence="1">The sequence shown here is derived from an EMBL/GenBank/DDBJ whole genome shotgun (WGS) entry which is preliminary data.</text>
</comment>
<accession>A0A0F9SGN5</accession>
<evidence type="ECO:0000313" key="1">
    <source>
        <dbReference type="EMBL" id="KKN28533.1"/>
    </source>
</evidence>
<reference evidence="1" key="1">
    <citation type="journal article" date="2015" name="Nature">
        <title>Complex archaea that bridge the gap between prokaryotes and eukaryotes.</title>
        <authorList>
            <person name="Spang A."/>
            <person name="Saw J.H."/>
            <person name="Jorgensen S.L."/>
            <person name="Zaremba-Niedzwiedzka K."/>
            <person name="Martijn J."/>
            <person name="Lind A.E."/>
            <person name="van Eijk R."/>
            <person name="Schleper C."/>
            <person name="Guy L."/>
            <person name="Ettema T.J."/>
        </authorList>
    </citation>
    <scope>NUCLEOTIDE SEQUENCE</scope>
</reference>
<protein>
    <submittedName>
        <fullName evidence="1">Uncharacterized protein</fullName>
    </submittedName>
</protein>
<dbReference type="EMBL" id="LAZR01002553">
    <property type="protein sequence ID" value="KKN28533.1"/>
    <property type="molecule type" value="Genomic_DNA"/>
</dbReference>
<gene>
    <name evidence="1" type="ORF">LCGC14_0853300</name>
</gene>
<organism evidence="1">
    <name type="scientific">marine sediment metagenome</name>
    <dbReference type="NCBI Taxonomy" id="412755"/>
    <lineage>
        <taxon>unclassified sequences</taxon>
        <taxon>metagenomes</taxon>
        <taxon>ecological metagenomes</taxon>
    </lineage>
</organism>
<dbReference type="AlphaFoldDB" id="A0A0F9SGN5"/>
<name>A0A0F9SGN5_9ZZZZ</name>
<sequence length="373" mass="39906">MAVLSIESGTTVSFRAVGASYLDARNASVANSMLLNETTMQCGQLLQVSPPLFIVYRGAAVFDLSGLPDNADVTGATLKLYGSSDVSDTDFLLSVSDGNLNSPPTYSDYSTVDGPLGSFVTLNTSGFAVGSFNNFVFNSTGVAYINDAIQTGEVELSVRSFNDFASVPPTQSEFVLFKGQADSNRPVLEITYSDWPNEVYPTTPTFPAVGKIDLATYAVISDYLGNLSDDFYAIADNDGNITLGEDNWILWDTTSQKLAYDSVNDRVTFTSLDAGATTIVDVFADSMALTNNSSADNCRARVVQISDVGYASIKSQVTDNERVYSPSIPPNPITSDDEADLYMESTTGDFKIKTRDDGQAGTKTAILADFSGL</sequence>